<proteinExistence type="predicted"/>
<reference evidence="1 2" key="1">
    <citation type="submission" date="2024-01" db="EMBL/GenBank/DDBJ databases">
        <title>Genome assemblies of Stephania.</title>
        <authorList>
            <person name="Yang L."/>
        </authorList>
    </citation>
    <scope>NUCLEOTIDE SEQUENCE [LARGE SCALE GENOMIC DNA]</scope>
    <source>
        <strain evidence="1">QJT</strain>
        <tissue evidence="1">Leaf</tissue>
    </source>
</reference>
<dbReference type="EMBL" id="JBBNAE010000002">
    <property type="protein sequence ID" value="KAK9145091.1"/>
    <property type="molecule type" value="Genomic_DNA"/>
</dbReference>
<name>A0AAP0PLF0_9MAGN</name>
<dbReference type="Proteomes" id="UP001417504">
    <property type="component" value="Unassembled WGS sequence"/>
</dbReference>
<keyword evidence="2" id="KW-1185">Reference proteome</keyword>
<dbReference type="AlphaFoldDB" id="A0AAP0PLF0"/>
<comment type="caution">
    <text evidence="1">The sequence shown here is derived from an EMBL/GenBank/DDBJ whole genome shotgun (WGS) entry which is preliminary data.</text>
</comment>
<organism evidence="1 2">
    <name type="scientific">Stephania japonica</name>
    <dbReference type="NCBI Taxonomy" id="461633"/>
    <lineage>
        <taxon>Eukaryota</taxon>
        <taxon>Viridiplantae</taxon>
        <taxon>Streptophyta</taxon>
        <taxon>Embryophyta</taxon>
        <taxon>Tracheophyta</taxon>
        <taxon>Spermatophyta</taxon>
        <taxon>Magnoliopsida</taxon>
        <taxon>Ranunculales</taxon>
        <taxon>Menispermaceae</taxon>
        <taxon>Menispermoideae</taxon>
        <taxon>Cissampelideae</taxon>
        <taxon>Stephania</taxon>
    </lineage>
</organism>
<evidence type="ECO:0000313" key="1">
    <source>
        <dbReference type="EMBL" id="KAK9145091.1"/>
    </source>
</evidence>
<protein>
    <submittedName>
        <fullName evidence="1">Uncharacterized protein</fullName>
    </submittedName>
</protein>
<sequence>MDEGSEKPELRSELGVESKDYWKIRHACLLSLWSGGTSYGRVYQTSASTITDRPGQR</sequence>
<evidence type="ECO:0000313" key="2">
    <source>
        <dbReference type="Proteomes" id="UP001417504"/>
    </source>
</evidence>
<accession>A0AAP0PLF0</accession>
<gene>
    <name evidence="1" type="ORF">Sjap_004994</name>
</gene>